<accession>F4QTN8</accession>
<dbReference type="HOGENOM" id="CLU_2679707_0_0_5"/>
<dbReference type="RefSeq" id="WP_006275309.1">
    <property type="nucleotide sequence ID" value="NZ_GL883081.1"/>
</dbReference>
<protein>
    <submittedName>
        <fullName evidence="1">Uncharacterized protein</fullName>
    </submittedName>
</protein>
<gene>
    <name evidence="1" type="ORF">ABI_45350</name>
</gene>
<dbReference type="EMBL" id="GL883081">
    <property type="protein sequence ID" value="EGF89188.1"/>
    <property type="molecule type" value="Genomic_DNA"/>
</dbReference>
<keyword evidence="2" id="KW-1185">Reference proteome</keyword>
<dbReference type="STRING" id="715226.ABI_45350"/>
<dbReference type="Proteomes" id="UP000006512">
    <property type="component" value="Unassembled WGS sequence"/>
</dbReference>
<proteinExistence type="predicted"/>
<evidence type="ECO:0000313" key="1">
    <source>
        <dbReference type="EMBL" id="EGF89188.1"/>
    </source>
</evidence>
<sequence length="74" mass="8425">MAKPFSDKLFDCCWVDLAGYPRPELVIQKRLKPKIFAIDEFLYDERGTALPVNADAPAILVIYNTTVSPRRRVA</sequence>
<reference evidence="2" key="1">
    <citation type="submission" date="2011-03" db="EMBL/GenBank/DDBJ databases">
        <title>Draft genome sequence of Brevundimonas diminuta.</title>
        <authorList>
            <person name="Brown P.J.B."/>
            <person name="Buechlein A."/>
            <person name="Hemmerich C."/>
            <person name="Brun Y.V."/>
        </authorList>
    </citation>
    <scope>NUCLEOTIDE SEQUENCE [LARGE SCALE GENOMIC DNA]</scope>
    <source>
        <strain evidence="2">C19</strain>
    </source>
</reference>
<organism evidence="1 2">
    <name type="scientific">Asticcacaulis biprosthecium C19</name>
    <dbReference type="NCBI Taxonomy" id="715226"/>
    <lineage>
        <taxon>Bacteria</taxon>
        <taxon>Pseudomonadati</taxon>
        <taxon>Pseudomonadota</taxon>
        <taxon>Alphaproteobacteria</taxon>
        <taxon>Caulobacterales</taxon>
        <taxon>Caulobacteraceae</taxon>
        <taxon>Asticcacaulis</taxon>
    </lineage>
</organism>
<name>F4QTN8_9CAUL</name>
<evidence type="ECO:0000313" key="2">
    <source>
        <dbReference type="Proteomes" id="UP000006512"/>
    </source>
</evidence>
<dbReference type="OrthoDB" id="7173548at2"/>
<dbReference type="AlphaFoldDB" id="F4QTN8"/>